<feature type="transmembrane region" description="Helical" evidence="1">
    <location>
        <begin position="70"/>
        <end position="93"/>
    </location>
</feature>
<keyword evidence="3" id="KW-1185">Reference proteome</keyword>
<organism evidence="2 3">
    <name type="scientific">Psychrobacter communis</name>
    <dbReference type="NCBI Taxonomy" id="2762238"/>
    <lineage>
        <taxon>Bacteria</taxon>
        <taxon>Pseudomonadati</taxon>
        <taxon>Pseudomonadota</taxon>
        <taxon>Gammaproteobacteria</taxon>
        <taxon>Moraxellales</taxon>
        <taxon>Moraxellaceae</taxon>
        <taxon>Psychrobacter</taxon>
    </lineage>
</organism>
<protein>
    <submittedName>
        <fullName evidence="2">DUF3325 family protein</fullName>
    </submittedName>
</protein>
<sequence>MSNALLSGLLLAFNLLGMMALMMTSKRHRDKFHHYEQKRYITKQQWLRWLGLLLLLIGFIFPFFAPPTGYFIVVWFASLIVAAGVVYLSMVVYEKLA</sequence>
<keyword evidence="1" id="KW-0812">Transmembrane</keyword>
<dbReference type="Pfam" id="PF11804">
    <property type="entry name" value="DUF3325"/>
    <property type="match status" value="1"/>
</dbReference>
<evidence type="ECO:0000313" key="3">
    <source>
        <dbReference type="Proteomes" id="UP000606724"/>
    </source>
</evidence>
<dbReference type="SUPFAM" id="SSF103473">
    <property type="entry name" value="MFS general substrate transporter"/>
    <property type="match status" value="1"/>
</dbReference>
<feature type="transmembrane region" description="Helical" evidence="1">
    <location>
        <begin position="46"/>
        <end position="64"/>
    </location>
</feature>
<feature type="transmembrane region" description="Helical" evidence="1">
    <location>
        <begin position="6"/>
        <end position="25"/>
    </location>
</feature>
<proteinExistence type="predicted"/>
<reference evidence="2 3" key="1">
    <citation type="submission" date="2020-08" db="EMBL/GenBank/DDBJ databases">
        <title>A Genomic Blueprint of the Chicken Gut Microbiome.</title>
        <authorList>
            <person name="Gilroy R."/>
            <person name="Ravi A."/>
            <person name="Getino M."/>
            <person name="Pursley I."/>
            <person name="Horton D.L."/>
            <person name="Alikhan N.-F."/>
            <person name="Baker D."/>
            <person name="Gharbi K."/>
            <person name="Hall N."/>
            <person name="Watson M."/>
            <person name="Adriaenssens E.M."/>
            <person name="Foster-Nyarko E."/>
            <person name="Jarju S."/>
            <person name="Secka A."/>
            <person name="Antonio M."/>
            <person name="Oren A."/>
            <person name="Chaudhuri R."/>
            <person name="La Ragione R.M."/>
            <person name="Hildebrand F."/>
            <person name="Pallen M.J."/>
        </authorList>
    </citation>
    <scope>NUCLEOTIDE SEQUENCE [LARGE SCALE GENOMIC DNA]</scope>
    <source>
        <strain evidence="2 3">Sa4CVA2</strain>
    </source>
</reference>
<keyword evidence="1" id="KW-1133">Transmembrane helix</keyword>
<comment type="caution">
    <text evidence="2">The sequence shown here is derived from an EMBL/GenBank/DDBJ whole genome shotgun (WGS) entry which is preliminary data.</text>
</comment>
<gene>
    <name evidence="2" type="ORF">H9653_10005</name>
</gene>
<dbReference type="RefSeq" id="WP_191692258.1">
    <property type="nucleotide sequence ID" value="NZ_JACSQR010000031.1"/>
</dbReference>
<dbReference type="EMBL" id="JACSQR010000031">
    <property type="protein sequence ID" value="MBD7948339.1"/>
    <property type="molecule type" value="Genomic_DNA"/>
</dbReference>
<dbReference type="InterPro" id="IPR021762">
    <property type="entry name" value="DUF3325"/>
</dbReference>
<keyword evidence="1" id="KW-0472">Membrane</keyword>
<name>A0ABR8RKM4_9GAMM</name>
<dbReference type="InterPro" id="IPR036259">
    <property type="entry name" value="MFS_trans_sf"/>
</dbReference>
<evidence type="ECO:0000313" key="2">
    <source>
        <dbReference type="EMBL" id="MBD7948339.1"/>
    </source>
</evidence>
<accession>A0ABR8RKM4</accession>
<evidence type="ECO:0000256" key="1">
    <source>
        <dbReference type="SAM" id="Phobius"/>
    </source>
</evidence>
<dbReference type="Proteomes" id="UP000606724">
    <property type="component" value="Unassembled WGS sequence"/>
</dbReference>